<sequence>MAEHNVTAREGIEERLPPRSIPGVFRRLEIQRELEITDFNWHSDEGTQSGTQDCDMPFVEQQDISQFHPRPWSFQPGVPTAEMSAGEQELLMQLSGNRVYHHPRKMRLNLEHPIPFYATLNEDVLPSVQEAQPMTCIHVEIPVGHPSATYEFQQGATEPELFLANLRYPSEEILAFDAEVTCWHPLPRSGQSTSAAPLDEMDVYITKEKMTVISKLASLTHISDHVAHEALNGKFVTGVMSEPAEAAMGRSIQPFVTTWHEQYLPSFEGSLTLVQTDRSSNQHRHTTNARTFPPAKDVTRPEADDGYCFASFAWTAPGILSDISVMGRNRP</sequence>
<keyword evidence="3" id="KW-1185">Reference proteome</keyword>
<gene>
    <name evidence="2" type="ORF">L202_08411</name>
</gene>
<organism evidence="2 3">
    <name type="scientific">Cryptococcus amylolentus CBS 6039</name>
    <dbReference type="NCBI Taxonomy" id="1295533"/>
    <lineage>
        <taxon>Eukaryota</taxon>
        <taxon>Fungi</taxon>
        <taxon>Dikarya</taxon>
        <taxon>Basidiomycota</taxon>
        <taxon>Agaricomycotina</taxon>
        <taxon>Tremellomycetes</taxon>
        <taxon>Tremellales</taxon>
        <taxon>Cryptococcaceae</taxon>
        <taxon>Cryptococcus</taxon>
    </lineage>
</organism>
<evidence type="ECO:0000256" key="1">
    <source>
        <dbReference type="SAM" id="MobiDB-lite"/>
    </source>
</evidence>
<evidence type="ECO:0000313" key="2">
    <source>
        <dbReference type="EMBL" id="ODN73013.1"/>
    </source>
</evidence>
<dbReference type="RefSeq" id="XP_018988954.1">
    <property type="nucleotide sequence ID" value="XM_019143290.1"/>
</dbReference>
<dbReference type="AlphaFoldDB" id="A0A1E3H9L9"/>
<proteinExistence type="predicted"/>
<dbReference type="GeneID" id="30159720"/>
<accession>A0A1E3H9L9</accession>
<dbReference type="EMBL" id="AWGJ01000014">
    <property type="protein sequence ID" value="ODN73013.1"/>
    <property type="molecule type" value="Genomic_DNA"/>
</dbReference>
<evidence type="ECO:0000313" key="3">
    <source>
        <dbReference type="Proteomes" id="UP000094065"/>
    </source>
</evidence>
<dbReference type="Proteomes" id="UP000094065">
    <property type="component" value="Unassembled WGS sequence"/>
</dbReference>
<protein>
    <submittedName>
        <fullName evidence="2">Uncharacterized protein</fullName>
    </submittedName>
</protein>
<name>A0A1E3H9L9_9TREE</name>
<comment type="caution">
    <text evidence="2">The sequence shown here is derived from an EMBL/GenBank/DDBJ whole genome shotgun (WGS) entry which is preliminary data.</text>
</comment>
<feature type="region of interest" description="Disordered" evidence="1">
    <location>
        <begin position="277"/>
        <end position="297"/>
    </location>
</feature>
<reference evidence="2 3" key="1">
    <citation type="submission" date="2016-06" db="EMBL/GenBank/DDBJ databases">
        <title>Evolution of pathogenesis and genome organization in the Tremellales.</title>
        <authorList>
            <person name="Cuomo C."/>
            <person name="Litvintseva A."/>
            <person name="Heitman J."/>
            <person name="Chen Y."/>
            <person name="Sun S."/>
            <person name="Springer D."/>
            <person name="Dromer F."/>
            <person name="Young S."/>
            <person name="Zeng Q."/>
            <person name="Chapman S."/>
            <person name="Gujja S."/>
            <person name="Saif S."/>
            <person name="Birren B."/>
        </authorList>
    </citation>
    <scope>NUCLEOTIDE SEQUENCE [LARGE SCALE GENOMIC DNA]</scope>
    <source>
        <strain evidence="2 3">CBS 6039</strain>
    </source>
</reference>